<dbReference type="EMBL" id="GGEC01093229">
    <property type="protein sequence ID" value="MBX73713.1"/>
    <property type="molecule type" value="Transcribed_RNA"/>
</dbReference>
<proteinExistence type="predicted"/>
<reference evidence="1" key="1">
    <citation type="submission" date="2018-02" db="EMBL/GenBank/DDBJ databases">
        <title>Rhizophora mucronata_Transcriptome.</title>
        <authorList>
            <person name="Meera S.P."/>
            <person name="Sreeshan A."/>
            <person name="Augustine A."/>
        </authorList>
    </citation>
    <scope>NUCLEOTIDE SEQUENCE</scope>
    <source>
        <tissue evidence="1">Leaf</tissue>
    </source>
</reference>
<organism evidence="1">
    <name type="scientific">Rhizophora mucronata</name>
    <name type="common">Asiatic mangrove</name>
    <dbReference type="NCBI Taxonomy" id="61149"/>
    <lineage>
        <taxon>Eukaryota</taxon>
        <taxon>Viridiplantae</taxon>
        <taxon>Streptophyta</taxon>
        <taxon>Embryophyta</taxon>
        <taxon>Tracheophyta</taxon>
        <taxon>Spermatophyta</taxon>
        <taxon>Magnoliopsida</taxon>
        <taxon>eudicotyledons</taxon>
        <taxon>Gunneridae</taxon>
        <taxon>Pentapetalae</taxon>
        <taxon>rosids</taxon>
        <taxon>fabids</taxon>
        <taxon>Malpighiales</taxon>
        <taxon>Rhizophoraceae</taxon>
        <taxon>Rhizophora</taxon>
    </lineage>
</organism>
<evidence type="ECO:0000313" key="1">
    <source>
        <dbReference type="EMBL" id="MBX73713.1"/>
    </source>
</evidence>
<name>A0A2P2R397_RHIMU</name>
<accession>A0A2P2R397</accession>
<dbReference type="AlphaFoldDB" id="A0A2P2R397"/>
<protein>
    <submittedName>
        <fullName evidence="1">Uncharacterized protein</fullName>
    </submittedName>
</protein>
<sequence>MLSLKSMEMKRLCTLLALILISPLQQSSCPC</sequence>